<evidence type="ECO:0000259" key="2">
    <source>
        <dbReference type="SMART" id="SM00867"/>
    </source>
</evidence>
<protein>
    <recommendedName>
        <fullName evidence="2">Lipid/polyisoprenoid-binding YceI-like domain-containing protein</fullName>
    </recommendedName>
</protein>
<dbReference type="SUPFAM" id="SSF101874">
    <property type="entry name" value="YceI-like"/>
    <property type="match status" value="1"/>
</dbReference>
<dbReference type="PANTHER" id="PTHR34406:SF1">
    <property type="entry name" value="PROTEIN YCEI"/>
    <property type="match status" value="1"/>
</dbReference>
<dbReference type="RefSeq" id="WP_013558938.1">
    <property type="nucleotide sequence ID" value="NC_014960.1"/>
</dbReference>
<dbReference type="SMART" id="SM00867">
    <property type="entry name" value="YceI"/>
    <property type="match status" value="1"/>
</dbReference>
<evidence type="ECO:0000313" key="4">
    <source>
        <dbReference type="Proteomes" id="UP000008922"/>
    </source>
</evidence>
<dbReference type="OrthoDB" id="9811006at2"/>
<dbReference type="KEGG" id="atm:ANT_05080"/>
<name>E8N0Z7_ANATU</name>
<dbReference type="EMBL" id="AP012029">
    <property type="protein sequence ID" value="BAJ62542.1"/>
    <property type="molecule type" value="Genomic_DNA"/>
</dbReference>
<dbReference type="InterPro" id="IPR007372">
    <property type="entry name" value="Lipid/polyisoprenoid-bd_YceI"/>
</dbReference>
<feature type="domain" description="Lipid/polyisoprenoid-binding YceI-like" evidence="2">
    <location>
        <begin position="2"/>
        <end position="171"/>
    </location>
</feature>
<evidence type="ECO:0000256" key="1">
    <source>
        <dbReference type="ARBA" id="ARBA00008812"/>
    </source>
</evidence>
<dbReference type="HOGENOM" id="CLU_071003_3_2_0"/>
<dbReference type="Pfam" id="PF04264">
    <property type="entry name" value="YceI"/>
    <property type="match status" value="1"/>
</dbReference>
<proteinExistence type="inferred from homology"/>
<gene>
    <name evidence="3" type="ordered locus">ANT_05080</name>
</gene>
<comment type="similarity">
    <text evidence="1">Belongs to the UPF0312 family.</text>
</comment>
<evidence type="ECO:0000313" key="3">
    <source>
        <dbReference type="EMBL" id="BAJ62542.1"/>
    </source>
</evidence>
<accession>E8N0Z7</accession>
<dbReference type="InParanoid" id="E8N0Z7"/>
<sequence>MSWQIDTAHTQIQFTVRHLMISKVRGWFEKFSGTVNLDESNPENTSVDVVIDAASINTREPQRDAHLRSADFLDAEHYPHLTFKSTRVERTGERTARLYGDLTIRGVTKPVVLDVTFNGMLTNPWGMTSAGFSATTTINRKDWGLEWNVALEAGGWLVGDEVEIAIEAELIKVVAEQPA</sequence>
<dbReference type="InterPro" id="IPR036761">
    <property type="entry name" value="TTHA0802/YceI-like_sf"/>
</dbReference>
<dbReference type="AlphaFoldDB" id="E8N0Z7"/>
<organism evidence="3 4">
    <name type="scientific">Anaerolinea thermophila (strain DSM 14523 / JCM 11388 / NBRC 100420 / UNI-1)</name>
    <dbReference type="NCBI Taxonomy" id="926569"/>
    <lineage>
        <taxon>Bacteria</taxon>
        <taxon>Bacillati</taxon>
        <taxon>Chloroflexota</taxon>
        <taxon>Anaerolineae</taxon>
        <taxon>Anaerolineales</taxon>
        <taxon>Anaerolineaceae</taxon>
        <taxon>Anaerolinea</taxon>
    </lineage>
</organism>
<dbReference type="STRING" id="926569.ANT_05080"/>
<reference evidence="3 4" key="1">
    <citation type="submission" date="2010-12" db="EMBL/GenBank/DDBJ databases">
        <title>Whole genome sequence of Anaerolinea thermophila UNI-1.</title>
        <authorList>
            <person name="Narita-Yamada S."/>
            <person name="Kishi E."/>
            <person name="Watanabe Y."/>
            <person name="Takasaki K."/>
            <person name="Ankai A."/>
            <person name="Oguchi A."/>
            <person name="Fukui S."/>
            <person name="Takahashi M."/>
            <person name="Yashiro I."/>
            <person name="Hosoyama A."/>
            <person name="Sekiguchi Y."/>
            <person name="Hanada S."/>
            <person name="Fujita N."/>
        </authorList>
    </citation>
    <scope>NUCLEOTIDE SEQUENCE [LARGE SCALE GENOMIC DNA]</scope>
    <source>
        <strain evidence="4">DSM 14523 / JCM 11388 / NBRC 100420 / UNI-1</strain>
    </source>
</reference>
<dbReference type="Gene3D" id="2.40.128.110">
    <property type="entry name" value="Lipid/polyisoprenoid-binding, YceI-like"/>
    <property type="match status" value="1"/>
</dbReference>
<dbReference type="eggNOG" id="COG2353">
    <property type="taxonomic scope" value="Bacteria"/>
</dbReference>
<dbReference type="PANTHER" id="PTHR34406">
    <property type="entry name" value="PROTEIN YCEI"/>
    <property type="match status" value="1"/>
</dbReference>
<dbReference type="Proteomes" id="UP000008922">
    <property type="component" value="Chromosome"/>
</dbReference>
<keyword evidence="4" id="KW-1185">Reference proteome</keyword>